<feature type="compositionally biased region" description="Acidic residues" evidence="13">
    <location>
        <begin position="217"/>
        <end position="228"/>
    </location>
</feature>
<sequence>MGLLTCQDIKNQVFLVIGTSGLTLTRVQTLLEHGAHAIVFTDIDLSSQESVPAITSTISAQTSEKLGEFSAAGKISWVQDRGFTLSDLETQGRSEVRGVVDGVFLTIPKAIKGSSSTLFVDDLFHKCVSARIPINTADDPEHCTFTLLSTFTKGDFQLGVTTSGKGCRLANRIRREAVSSLPNNIDAICEKVGALRRRIIAEDEKDEEAERTKKLEEDETGQEDDDADQTNKFNNLVLEFNESHQQKKKQRLRWLSQIVEYYPLAKLADLSVDELSKEYKQYNEQTAEVAAAANKRGRIALVGAGPGSTGLLTTEALQAIKEADIILADKLVPAAVLAQIPRETPVHIAKKFPGNAERAQQELLALGLEGVRAGKYVVRLKQGDPYIFGRGAEEYLYFEQHGYAPTSVVAGITSALSAPLAARIPPTHRDVADQVLVCTGTGRRGALPRFPEWDDARTVVFLMALHRIGDVVDALVAKGWDPEVPCCVVERASCPDQRVIRTRLKDVAEALETAGSRPPGLLVAGRACEVIVKLADDERWRIEEGL</sequence>
<dbReference type="InterPro" id="IPR014776">
    <property type="entry name" value="4pyrrole_Mease_sub2"/>
</dbReference>
<comment type="similarity">
    <text evidence="1">Belongs to the precorrin methyltransferase family.</text>
</comment>
<evidence type="ECO:0000256" key="4">
    <source>
        <dbReference type="ARBA" id="ARBA00022679"/>
    </source>
</evidence>
<proteinExistence type="inferred from homology"/>
<evidence type="ECO:0000259" key="14">
    <source>
        <dbReference type="Pfam" id="PF00590"/>
    </source>
</evidence>
<comment type="catalytic activity">
    <reaction evidence="10">
        <text>uroporphyrinogen III + 2 S-adenosyl-L-methionine = precorrin-2 + 2 S-adenosyl-L-homocysteine + H(+)</text>
        <dbReference type="Rhea" id="RHEA:32459"/>
        <dbReference type="ChEBI" id="CHEBI:15378"/>
        <dbReference type="ChEBI" id="CHEBI:57308"/>
        <dbReference type="ChEBI" id="CHEBI:57856"/>
        <dbReference type="ChEBI" id="CHEBI:58827"/>
        <dbReference type="ChEBI" id="CHEBI:59789"/>
        <dbReference type="EC" id="2.1.1.107"/>
    </reaction>
</comment>
<dbReference type="GO" id="GO:0004851">
    <property type="term" value="F:uroporphyrin-III C-methyltransferase activity"/>
    <property type="evidence" value="ECO:0007669"/>
    <property type="project" value="UniProtKB-EC"/>
</dbReference>
<dbReference type="GO" id="GO:0009086">
    <property type="term" value="P:methionine biosynthetic process"/>
    <property type="evidence" value="ECO:0007669"/>
    <property type="project" value="UniProtKB-KW"/>
</dbReference>
<organism evidence="16 17">
    <name type="scientific">Magnusiomyces paraingens</name>
    <dbReference type="NCBI Taxonomy" id="2606893"/>
    <lineage>
        <taxon>Eukaryota</taxon>
        <taxon>Fungi</taxon>
        <taxon>Dikarya</taxon>
        <taxon>Ascomycota</taxon>
        <taxon>Saccharomycotina</taxon>
        <taxon>Dipodascomycetes</taxon>
        <taxon>Dipodascales</taxon>
        <taxon>Dipodascaceae</taxon>
        <taxon>Magnusiomyces</taxon>
    </lineage>
</organism>
<evidence type="ECO:0000259" key="15">
    <source>
        <dbReference type="Pfam" id="PF14824"/>
    </source>
</evidence>
<feature type="coiled-coil region" evidence="12">
    <location>
        <begin position="265"/>
        <end position="292"/>
    </location>
</feature>
<keyword evidence="2" id="KW-0489">Methyltransferase</keyword>
<dbReference type="InterPro" id="IPR000878">
    <property type="entry name" value="4pyrrol_Mease"/>
</dbReference>
<dbReference type="Gene3D" id="3.40.50.720">
    <property type="entry name" value="NAD(P)-binding Rossmann-like Domain"/>
    <property type="match status" value="1"/>
</dbReference>
<dbReference type="Pfam" id="PF00590">
    <property type="entry name" value="TP_methylase"/>
    <property type="match status" value="1"/>
</dbReference>
<dbReference type="SUPFAM" id="SSF75615">
    <property type="entry name" value="Siroheme synthase middle domains-like"/>
    <property type="match status" value="1"/>
</dbReference>
<dbReference type="EMBL" id="CABVLU010000004">
    <property type="protein sequence ID" value="VVT56372.1"/>
    <property type="molecule type" value="Genomic_DNA"/>
</dbReference>
<dbReference type="Gene3D" id="3.40.1010.10">
    <property type="entry name" value="Cobalt-precorrin-4 Transmethylase, Domain 1"/>
    <property type="match status" value="1"/>
</dbReference>
<dbReference type="Pfam" id="PF13241">
    <property type="entry name" value="NAD_binding_7"/>
    <property type="match status" value="1"/>
</dbReference>
<keyword evidence="4" id="KW-0808">Transferase</keyword>
<dbReference type="GO" id="GO:0032259">
    <property type="term" value="P:methylation"/>
    <property type="evidence" value="ECO:0007669"/>
    <property type="project" value="UniProtKB-KW"/>
</dbReference>
<name>A0A5E8BZ51_9ASCO</name>
<evidence type="ECO:0000256" key="6">
    <source>
        <dbReference type="ARBA" id="ARBA00023002"/>
    </source>
</evidence>
<keyword evidence="8" id="KW-0486">Methionine biosynthesis</keyword>
<evidence type="ECO:0000256" key="2">
    <source>
        <dbReference type="ARBA" id="ARBA00022603"/>
    </source>
</evidence>
<dbReference type="PIRSF" id="PIRSF036555">
    <property type="entry name" value="SUMT_yeast"/>
    <property type="match status" value="1"/>
</dbReference>
<dbReference type="FunFam" id="3.40.1010.10:FF:000006">
    <property type="entry name" value="Siroheme synthase, putative"/>
    <property type="match status" value="1"/>
</dbReference>
<feature type="domain" description="Tetrapyrrole methylase" evidence="14">
    <location>
        <begin position="299"/>
        <end position="507"/>
    </location>
</feature>
<dbReference type="GeneID" id="43583831"/>
<dbReference type="GO" id="GO:0019354">
    <property type="term" value="P:siroheme biosynthetic process"/>
    <property type="evidence" value="ECO:0007669"/>
    <property type="project" value="InterPro"/>
</dbReference>
<feature type="region of interest" description="Disordered" evidence="13">
    <location>
        <begin position="205"/>
        <end position="230"/>
    </location>
</feature>
<evidence type="ECO:0000313" key="16">
    <source>
        <dbReference type="EMBL" id="VVT56372.1"/>
    </source>
</evidence>
<gene>
    <name evidence="16" type="ORF">SAPINGB_P005016</name>
</gene>
<keyword evidence="7" id="KW-0520">NAD</keyword>
<dbReference type="InterPro" id="IPR012066">
    <property type="entry name" value="Met1_fungi"/>
</dbReference>
<keyword evidence="3" id="KW-0028">Amino-acid biosynthesis</keyword>
<evidence type="ECO:0000256" key="3">
    <source>
        <dbReference type="ARBA" id="ARBA00022605"/>
    </source>
</evidence>
<accession>A0A5E8BZ51</accession>
<evidence type="ECO:0000256" key="13">
    <source>
        <dbReference type="SAM" id="MobiDB-lite"/>
    </source>
</evidence>
<evidence type="ECO:0000256" key="5">
    <source>
        <dbReference type="ARBA" id="ARBA00022691"/>
    </source>
</evidence>
<evidence type="ECO:0000256" key="8">
    <source>
        <dbReference type="ARBA" id="ARBA00023167"/>
    </source>
</evidence>
<evidence type="ECO:0000256" key="7">
    <source>
        <dbReference type="ARBA" id="ARBA00023027"/>
    </source>
</evidence>
<dbReference type="InterPro" id="IPR050161">
    <property type="entry name" value="Siro_Cobalamin_biosynth"/>
</dbReference>
<evidence type="ECO:0000256" key="11">
    <source>
        <dbReference type="ARBA" id="ARBA00055636"/>
    </source>
</evidence>
<dbReference type="OrthoDB" id="508204at2759"/>
<dbReference type="InterPro" id="IPR035996">
    <property type="entry name" value="4pyrrol_Methylase_sf"/>
</dbReference>
<dbReference type="FunFam" id="3.30.950.10:FF:000005">
    <property type="entry name" value="Uroporphyrin-III c-methyltransferase, putative"/>
    <property type="match status" value="1"/>
</dbReference>
<dbReference type="GO" id="GO:0000103">
    <property type="term" value="P:sulfate assimilation"/>
    <property type="evidence" value="ECO:0007669"/>
    <property type="project" value="InterPro"/>
</dbReference>
<dbReference type="Pfam" id="PF14824">
    <property type="entry name" value="Sirohm_synth_M"/>
    <property type="match status" value="1"/>
</dbReference>
<reference evidence="16 17" key="1">
    <citation type="submission" date="2019-09" db="EMBL/GenBank/DDBJ databases">
        <authorList>
            <person name="Brejova B."/>
        </authorList>
    </citation>
    <scope>NUCLEOTIDE SEQUENCE [LARGE SCALE GENOMIC DNA]</scope>
</reference>
<keyword evidence="5" id="KW-0949">S-adenosyl-L-methionine</keyword>
<evidence type="ECO:0000256" key="12">
    <source>
        <dbReference type="SAM" id="Coils"/>
    </source>
</evidence>
<evidence type="ECO:0000256" key="9">
    <source>
        <dbReference type="ARBA" id="ARBA00023244"/>
    </source>
</evidence>
<protein>
    <submittedName>
        <fullName evidence="16">Uncharacterized protein</fullName>
    </submittedName>
</protein>
<keyword evidence="12" id="KW-0175">Coiled coil</keyword>
<dbReference type="PANTHER" id="PTHR45790:SF6">
    <property type="entry name" value="UROPORPHYRINOGEN-III C-METHYLTRANSFERASE"/>
    <property type="match status" value="1"/>
</dbReference>
<dbReference type="InterPro" id="IPR028281">
    <property type="entry name" value="Sirohaem_synthase_central"/>
</dbReference>
<feature type="domain" description="Siroheme synthase central" evidence="15">
    <location>
        <begin position="154"/>
        <end position="176"/>
    </location>
</feature>
<dbReference type="Proteomes" id="UP000398389">
    <property type="component" value="Unassembled WGS sequence"/>
</dbReference>
<dbReference type="AlphaFoldDB" id="A0A5E8BZ51"/>
<dbReference type="RefSeq" id="XP_031855622.1">
    <property type="nucleotide sequence ID" value="XM_031999731.1"/>
</dbReference>
<evidence type="ECO:0000256" key="10">
    <source>
        <dbReference type="ARBA" id="ARBA00052360"/>
    </source>
</evidence>
<dbReference type="InterPro" id="IPR014777">
    <property type="entry name" value="4pyrrole_Mease_sub1"/>
</dbReference>
<keyword evidence="9" id="KW-0627">Porphyrin biosynthesis</keyword>
<dbReference type="PANTHER" id="PTHR45790">
    <property type="entry name" value="SIROHEME SYNTHASE-RELATED"/>
    <property type="match status" value="1"/>
</dbReference>
<evidence type="ECO:0000256" key="1">
    <source>
        <dbReference type="ARBA" id="ARBA00005879"/>
    </source>
</evidence>
<keyword evidence="17" id="KW-1185">Reference proteome</keyword>
<evidence type="ECO:0000313" key="17">
    <source>
        <dbReference type="Proteomes" id="UP000398389"/>
    </source>
</evidence>
<comment type="function">
    <text evidence="11">Siroheme synthase involved in methionine biosynthesis.</text>
</comment>
<dbReference type="InterPro" id="IPR006366">
    <property type="entry name" value="CobA/CysG_C"/>
</dbReference>
<dbReference type="Gene3D" id="3.30.950.10">
    <property type="entry name" value="Methyltransferase, Cobalt-precorrin-4 Transmethylase, Domain 2"/>
    <property type="match status" value="1"/>
</dbReference>
<dbReference type="SUPFAM" id="SSF53790">
    <property type="entry name" value="Tetrapyrrole methylase"/>
    <property type="match status" value="1"/>
</dbReference>
<dbReference type="CDD" id="cd11642">
    <property type="entry name" value="SUMT"/>
    <property type="match status" value="1"/>
</dbReference>
<dbReference type="NCBIfam" id="TIGR01469">
    <property type="entry name" value="cobA_cysG_Cterm"/>
    <property type="match status" value="1"/>
</dbReference>
<keyword evidence="6" id="KW-0560">Oxidoreductase</keyword>